<evidence type="ECO:0000313" key="8">
    <source>
        <dbReference type="EMBL" id="MET3758571.1"/>
    </source>
</evidence>
<comment type="caution">
    <text evidence="8">The sequence shown here is derived from an EMBL/GenBank/DDBJ whole genome shotgun (WGS) entry which is preliminary data.</text>
</comment>
<dbReference type="PANTHER" id="PTHR23309">
    <property type="entry name" value="3-HYDROXYACYL-COA DEHYROGENASE"/>
    <property type="match status" value="1"/>
</dbReference>
<dbReference type="InterPro" id="IPR036291">
    <property type="entry name" value="NAD(P)-bd_dom_sf"/>
</dbReference>
<dbReference type="Pfam" id="PF02737">
    <property type="entry name" value="3HCDH_N"/>
    <property type="match status" value="1"/>
</dbReference>
<keyword evidence="5" id="KW-0812">Transmembrane</keyword>
<keyword evidence="5" id="KW-1133">Transmembrane helix</keyword>
<feature type="transmembrane region" description="Helical" evidence="5">
    <location>
        <begin position="21"/>
        <end position="39"/>
    </location>
</feature>
<gene>
    <name evidence="8" type="ORF">ABID08_005953</name>
</gene>
<accession>A0ABV2MQ36</accession>
<evidence type="ECO:0000259" key="6">
    <source>
        <dbReference type="Pfam" id="PF00725"/>
    </source>
</evidence>
<evidence type="ECO:0000259" key="7">
    <source>
        <dbReference type="Pfam" id="PF02737"/>
    </source>
</evidence>
<evidence type="ECO:0000256" key="2">
    <source>
        <dbReference type="ARBA" id="ARBA00023235"/>
    </source>
</evidence>
<dbReference type="SUPFAM" id="SSF51735">
    <property type="entry name" value="NAD(P)-binding Rossmann-fold domains"/>
    <property type="match status" value="1"/>
</dbReference>
<keyword evidence="1" id="KW-0560">Oxidoreductase</keyword>
<sequence>MSLPIARGRIQSTLRQFLDNEASGGIVLMAAAILAIIIANSSLAEVISRQSADETLARLVATDDDKALVSCGLVIEAVCEDMSVKAEVFSRLDAIMPREAVLATNTSYLDVDHLSAIAADRTRVLGLHFFAPAHVMKVLEIVRGKKTGGRALATGAALARRLKKIAVVAGVCHGFMGNSMMAAYRRDCHRMLLEGALPHQIDAAMRDFGSQWEFSRCRISAA</sequence>
<keyword evidence="5" id="KW-0472">Membrane</keyword>
<evidence type="ECO:0000256" key="1">
    <source>
        <dbReference type="ARBA" id="ARBA00023002"/>
    </source>
</evidence>
<dbReference type="Gene3D" id="3.40.50.720">
    <property type="entry name" value="NAD(P)-binding Rossmann-like Domain"/>
    <property type="match status" value="1"/>
</dbReference>
<keyword evidence="4" id="KW-0511">Multifunctional enzyme</keyword>
<evidence type="ECO:0000256" key="5">
    <source>
        <dbReference type="SAM" id="Phobius"/>
    </source>
</evidence>
<organism evidence="8 9">
    <name type="scientific">Rhizobium binae</name>
    <dbReference type="NCBI Taxonomy" id="1138190"/>
    <lineage>
        <taxon>Bacteria</taxon>
        <taxon>Pseudomonadati</taxon>
        <taxon>Pseudomonadota</taxon>
        <taxon>Alphaproteobacteria</taxon>
        <taxon>Hyphomicrobiales</taxon>
        <taxon>Rhizobiaceae</taxon>
        <taxon>Rhizobium/Agrobacterium group</taxon>
        <taxon>Rhizobium</taxon>
    </lineage>
</organism>
<dbReference type="Pfam" id="PF00725">
    <property type="entry name" value="3HCDH"/>
    <property type="match status" value="1"/>
</dbReference>
<keyword evidence="9" id="KW-1185">Reference proteome</keyword>
<evidence type="ECO:0000313" key="9">
    <source>
        <dbReference type="Proteomes" id="UP001549077"/>
    </source>
</evidence>
<feature type="domain" description="3-hydroxyacyl-CoA dehydrogenase C-terminal" evidence="6">
    <location>
        <begin position="174"/>
        <end position="212"/>
    </location>
</feature>
<dbReference type="Proteomes" id="UP001549077">
    <property type="component" value="Unassembled WGS sequence"/>
</dbReference>
<protein>
    <submittedName>
        <fullName evidence="8">3-hydroxyacyl-CoA dehydrogenase</fullName>
    </submittedName>
</protein>
<name>A0ABV2MQ36_9HYPH</name>
<dbReference type="PANTHER" id="PTHR23309:SF51">
    <property type="entry name" value="3-HYDROXYACYL-COA DEHYDROGENASE-RELATED"/>
    <property type="match status" value="1"/>
</dbReference>
<keyword evidence="3" id="KW-0456">Lyase</keyword>
<dbReference type="InterPro" id="IPR013328">
    <property type="entry name" value="6PGD_dom2"/>
</dbReference>
<dbReference type="InterPro" id="IPR006176">
    <property type="entry name" value="3-OHacyl-CoA_DH_NAD-bd"/>
</dbReference>
<dbReference type="InterPro" id="IPR006108">
    <property type="entry name" value="3HC_DH_C"/>
</dbReference>
<dbReference type="Gene3D" id="1.10.1040.10">
    <property type="entry name" value="N-(1-d-carboxylethyl)-l-norvaline Dehydrogenase, domain 2"/>
    <property type="match status" value="1"/>
</dbReference>
<evidence type="ECO:0000256" key="3">
    <source>
        <dbReference type="ARBA" id="ARBA00023239"/>
    </source>
</evidence>
<dbReference type="EMBL" id="JBEPMY010000031">
    <property type="protein sequence ID" value="MET3758571.1"/>
    <property type="molecule type" value="Genomic_DNA"/>
</dbReference>
<reference evidence="8 9" key="1">
    <citation type="submission" date="2024-06" db="EMBL/GenBank/DDBJ databases">
        <title>Genomic Encyclopedia of Type Strains, Phase IV (KMG-IV): sequencing the most valuable type-strain genomes for metagenomic binning, comparative biology and taxonomic classification.</title>
        <authorList>
            <person name="Goeker M."/>
        </authorList>
    </citation>
    <scope>NUCLEOTIDE SEQUENCE [LARGE SCALE GENOMIC DNA]</scope>
    <source>
        <strain evidence="8 9">DSM 29288</strain>
    </source>
</reference>
<feature type="domain" description="3-hydroxyacyl-CoA dehydrogenase NAD binding" evidence="7">
    <location>
        <begin position="42"/>
        <end position="169"/>
    </location>
</feature>
<keyword evidence="2" id="KW-0413">Isomerase</keyword>
<evidence type="ECO:0000256" key="4">
    <source>
        <dbReference type="ARBA" id="ARBA00023268"/>
    </source>
</evidence>
<proteinExistence type="predicted"/>